<feature type="non-terminal residue" evidence="5">
    <location>
        <position position="1"/>
    </location>
</feature>
<gene>
    <name evidence="5" type="ORF">WMSIL1_LOCUS8385</name>
</gene>
<feature type="binding site" evidence="4">
    <location>
        <begin position="184"/>
        <end position="188"/>
    </location>
    <ligand>
        <name>ATP</name>
        <dbReference type="ChEBI" id="CHEBI:30616"/>
    </ligand>
</feature>
<dbReference type="InterPro" id="IPR000407">
    <property type="entry name" value="GDA1_CD39_NTPase"/>
</dbReference>
<evidence type="ECO:0000256" key="4">
    <source>
        <dbReference type="PIRSR" id="PIRSR600407-2"/>
    </source>
</evidence>
<keyword evidence="4" id="KW-0547">Nucleotide-binding</keyword>
<keyword evidence="6" id="KW-1185">Reference proteome</keyword>
<dbReference type="Pfam" id="PF01150">
    <property type="entry name" value="GDA1_CD39"/>
    <property type="match status" value="1"/>
</dbReference>
<evidence type="ECO:0000313" key="6">
    <source>
        <dbReference type="Proteomes" id="UP000321570"/>
    </source>
</evidence>
<accession>A0A564YRD6</accession>
<proteinExistence type="inferred from homology"/>
<reference evidence="5 6" key="1">
    <citation type="submission" date="2019-07" db="EMBL/GenBank/DDBJ databases">
        <authorList>
            <person name="Jastrzebski P J."/>
            <person name="Paukszto L."/>
            <person name="Jastrzebski P J."/>
        </authorList>
    </citation>
    <scope>NUCLEOTIDE SEQUENCE [LARGE SCALE GENOMIC DNA]</scope>
    <source>
        <strain evidence="5 6">WMS-il1</strain>
    </source>
</reference>
<evidence type="ECO:0000256" key="3">
    <source>
        <dbReference type="PIRSR" id="PIRSR600407-1"/>
    </source>
</evidence>
<organism evidence="5 6">
    <name type="scientific">Hymenolepis diminuta</name>
    <name type="common">Rat tapeworm</name>
    <dbReference type="NCBI Taxonomy" id="6216"/>
    <lineage>
        <taxon>Eukaryota</taxon>
        <taxon>Metazoa</taxon>
        <taxon>Spiralia</taxon>
        <taxon>Lophotrochozoa</taxon>
        <taxon>Platyhelminthes</taxon>
        <taxon>Cestoda</taxon>
        <taxon>Eucestoda</taxon>
        <taxon>Cyclophyllidea</taxon>
        <taxon>Hymenolepididae</taxon>
        <taxon>Hymenolepis</taxon>
    </lineage>
</organism>
<keyword evidence="2" id="KW-0378">Hydrolase</keyword>
<protein>
    <submittedName>
        <fullName evidence="5">Uncharacterized protein</fullName>
    </submittedName>
</protein>
<dbReference type="PANTHER" id="PTHR11782:SF127">
    <property type="entry name" value="NTPASE, ISOFORM F"/>
    <property type="match status" value="1"/>
</dbReference>
<sequence>SSEFDKNTIYGVIFDAGSTGSRARIYVVLRNSPDGCQYRLLSEEAFCVNPGLSEFARFPLESVEYLRPLLEQVNAHVPLHKHSQTPIFLRATAGLRLLPEFAANALLESVYSLFNSSDFHLATEEVVGIMDGIDEGFFAWISLLFLRQNSCIQPCSPSQSLLVAAVATESSSFLHQQAIFDLGGGSFQLTFGINSTIDQGHSEDLHAMPGAYMGTQFAPPSGKYFAHSYLGLGLITAMHSMFLRSSNHSDLGKTHHLISPCFPVNATGVWYHGGKNWTVTHGFDGRASPADQAFDQCFEIALDIISERGLGGMQTDLNATGAYFNRTHHIDYLKYTEIHAMSYMCSITEEISETFLNSPSDGRVPVQWYFDAAKRACSEPQLEEPFRCAELTYISALLSHGFDLPMEKYLNLNRTINGVEVGWPVGFLVDVLLRCF</sequence>
<feature type="active site" description="Proton acceptor" evidence="3">
    <location>
        <position position="135"/>
    </location>
</feature>
<comment type="similarity">
    <text evidence="1">Belongs to the GDA1/CD39 NTPase family.</text>
</comment>
<dbReference type="Proteomes" id="UP000321570">
    <property type="component" value="Unassembled WGS sequence"/>
</dbReference>
<dbReference type="GO" id="GO:0016787">
    <property type="term" value="F:hydrolase activity"/>
    <property type="evidence" value="ECO:0007669"/>
    <property type="project" value="UniProtKB-KW"/>
</dbReference>
<evidence type="ECO:0000256" key="2">
    <source>
        <dbReference type="ARBA" id="ARBA00022801"/>
    </source>
</evidence>
<dbReference type="AlphaFoldDB" id="A0A564YRD6"/>
<dbReference type="PANTHER" id="PTHR11782">
    <property type="entry name" value="ADENOSINE/GUANOSINE DIPHOSPHATASE"/>
    <property type="match status" value="1"/>
</dbReference>
<dbReference type="EMBL" id="CABIJS010000322">
    <property type="protein sequence ID" value="VUZ49114.1"/>
    <property type="molecule type" value="Genomic_DNA"/>
</dbReference>
<name>A0A564YRD6_HYMDI</name>
<evidence type="ECO:0000313" key="5">
    <source>
        <dbReference type="EMBL" id="VUZ49114.1"/>
    </source>
</evidence>
<dbReference type="GO" id="GO:0005524">
    <property type="term" value="F:ATP binding"/>
    <property type="evidence" value="ECO:0007669"/>
    <property type="project" value="UniProtKB-KW"/>
</dbReference>
<dbReference type="Gene3D" id="3.30.420.150">
    <property type="entry name" value="Exopolyphosphatase. Domain 2"/>
    <property type="match status" value="1"/>
</dbReference>
<keyword evidence="4" id="KW-0067">ATP-binding</keyword>
<dbReference type="Gene3D" id="3.30.420.40">
    <property type="match status" value="1"/>
</dbReference>
<evidence type="ECO:0000256" key="1">
    <source>
        <dbReference type="ARBA" id="ARBA00009283"/>
    </source>
</evidence>